<evidence type="ECO:0000259" key="9">
    <source>
        <dbReference type="PROSITE" id="PS50893"/>
    </source>
</evidence>
<keyword evidence="4" id="KW-0547">Nucleotide-binding</keyword>
<dbReference type="PROSITE" id="PS50893">
    <property type="entry name" value="ABC_TRANSPORTER_2"/>
    <property type="match status" value="1"/>
</dbReference>
<dbReference type="InterPro" id="IPR003593">
    <property type="entry name" value="AAA+_ATPase"/>
</dbReference>
<name>A0A1F5BTN4_9BACT</name>
<evidence type="ECO:0000313" key="11">
    <source>
        <dbReference type="EMBL" id="OGD33940.1"/>
    </source>
</evidence>
<dbReference type="PANTHER" id="PTHR43394:SF1">
    <property type="entry name" value="ATP-BINDING CASSETTE SUB-FAMILY B MEMBER 10, MITOCHONDRIAL"/>
    <property type="match status" value="1"/>
</dbReference>
<keyword evidence="5" id="KW-0067">ATP-binding</keyword>
<dbReference type="SUPFAM" id="SSF52540">
    <property type="entry name" value="P-loop containing nucleoside triphosphate hydrolases"/>
    <property type="match status" value="1"/>
</dbReference>
<comment type="caution">
    <text evidence="11">The sequence shown here is derived from an EMBL/GenBank/DDBJ whole genome shotgun (WGS) entry which is preliminary data.</text>
</comment>
<keyword evidence="7 8" id="KW-0472">Membrane</keyword>
<evidence type="ECO:0000256" key="6">
    <source>
        <dbReference type="ARBA" id="ARBA00022989"/>
    </source>
</evidence>
<evidence type="ECO:0000259" key="10">
    <source>
        <dbReference type="PROSITE" id="PS50929"/>
    </source>
</evidence>
<reference evidence="11 12" key="1">
    <citation type="journal article" date="2016" name="Nat. Commun.">
        <title>Thousands of microbial genomes shed light on interconnected biogeochemical processes in an aquifer system.</title>
        <authorList>
            <person name="Anantharaman K."/>
            <person name="Brown C.T."/>
            <person name="Hug L.A."/>
            <person name="Sharon I."/>
            <person name="Castelle C.J."/>
            <person name="Probst A.J."/>
            <person name="Thomas B.C."/>
            <person name="Singh A."/>
            <person name="Wilkins M.J."/>
            <person name="Karaoz U."/>
            <person name="Brodie E.L."/>
            <person name="Williams K.H."/>
            <person name="Hubbard S.S."/>
            <person name="Banfield J.F."/>
        </authorList>
    </citation>
    <scope>NUCLEOTIDE SEQUENCE [LARGE SCALE GENOMIC DNA]</scope>
</reference>
<evidence type="ECO:0000256" key="1">
    <source>
        <dbReference type="ARBA" id="ARBA00004651"/>
    </source>
</evidence>
<evidence type="ECO:0000256" key="4">
    <source>
        <dbReference type="ARBA" id="ARBA00022741"/>
    </source>
</evidence>
<evidence type="ECO:0008006" key="13">
    <source>
        <dbReference type="Google" id="ProtNLM"/>
    </source>
</evidence>
<evidence type="ECO:0000256" key="5">
    <source>
        <dbReference type="ARBA" id="ARBA00022840"/>
    </source>
</evidence>
<accession>A0A1F5BTN4</accession>
<gene>
    <name evidence="11" type="ORF">A2988_00400</name>
</gene>
<feature type="transmembrane region" description="Helical" evidence="8">
    <location>
        <begin position="160"/>
        <end position="191"/>
    </location>
</feature>
<dbReference type="InterPro" id="IPR003439">
    <property type="entry name" value="ABC_transporter-like_ATP-bd"/>
</dbReference>
<evidence type="ECO:0000313" key="12">
    <source>
        <dbReference type="Proteomes" id="UP000176650"/>
    </source>
</evidence>
<dbReference type="Pfam" id="PF00664">
    <property type="entry name" value="ABC_membrane"/>
    <property type="match status" value="1"/>
</dbReference>
<organism evidence="11 12">
    <name type="scientific">Candidatus Azambacteria bacterium RIFCSPLOWO2_01_FULL_46_25</name>
    <dbReference type="NCBI Taxonomy" id="1797298"/>
    <lineage>
        <taxon>Bacteria</taxon>
        <taxon>Candidatus Azamiibacteriota</taxon>
    </lineage>
</organism>
<dbReference type="AlphaFoldDB" id="A0A1F5BTN4"/>
<dbReference type="GO" id="GO:0015421">
    <property type="term" value="F:ABC-type oligopeptide transporter activity"/>
    <property type="evidence" value="ECO:0007669"/>
    <property type="project" value="TreeGrafter"/>
</dbReference>
<dbReference type="PANTHER" id="PTHR43394">
    <property type="entry name" value="ATP-DEPENDENT PERMEASE MDL1, MITOCHONDRIAL"/>
    <property type="match status" value="1"/>
</dbReference>
<dbReference type="Pfam" id="PF00005">
    <property type="entry name" value="ABC_tran"/>
    <property type="match status" value="1"/>
</dbReference>
<keyword evidence="6 8" id="KW-1133">Transmembrane helix</keyword>
<feature type="transmembrane region" description="Helical" evidence="8">
    <location>
        <begin position="294"/>
        <end position="312"/>
    </location>
</feature>
<dbReference type="InterPro" id="IPR027417">
    <property type="entry name" value="P-loop_NTPase"/>
</dbReference>
<dbReference type="InterPro" id="IPR011527">
    <property type="entry name" value="ABC1_TM_dom"/>
</dbReference>
<dbReference type="Proteomes" id="UP000176650">
    <property type="component" value="Unassembled WGS sequence"/>
</dbReference>
<feature type="domain" description="ABC transmembrane type-1" evidence="10">
    <location>
        <begin position="31"/>
        <end position="320"/>
    </location>
</feature>
<dbReference type="SMART" id="SM00382">
    <property type="entry name" value="AAA"/>
    <property type="match status" value="1"/>
</dbReference>
<dbReference type="FunFam" id="3.40.50.300:FF:000287">
    <property type="entry name" value="Multidrug ABC transporter ATP-binding protein"/>
    <property type="match status" value="1"/>
</dbReference>
<evidence type="ECO:0000256" key="7">
    <source>
        <dbReference type="ARBA" id="ARBA00023136"/>
    </source>
</evidence>
<keyword evidence="2" id="KW-0813">Transport</keyword>
<feature type="domain" description="ABC transporter" evidence="9">
    <location>
        <begin position="353"/>
        <end position="587"/>
    </location>
</feature>
<dbReference type="InterPro" id="IPR036640">
    <property type="entry name" value="ABC1_TM_sf"/>
</dbReference>
<dbReference type="EMBL" id="MEYS01000002">
    <property type="protein sequence ID" value="OGD33940.1"/>
    <property type="molecule type" value="Genomic_DNA"/>
</dbReference>
<keyword evidence="3 8" id="KW-0812">Transmembrane</keyword>
<protein>
    <recommendedName>
        <fullName evidence="13">ABC transporter ATP-binding protein</fullName>
    </recommendedName>
</protein>
<dbReference type="CDD" id="cd07346">
    <property type="entry name" value="ABC_6TM_exporters"/>
    <property type="match status" value="1"/>
</dbReference>
<feature type="transmembrane region" description="Helical" evidence="8">
    <location>
        <begin position="30"/>
        <end position="51"/>
    </location>
</feature>
<dbReference type="SUPFAM" id="SSF90123">
    <property type="entry name" value="ABC transporter transmembrane region"/>
    <property type="match status" value="1"/>
</dbReference>
<dbReference type="GO" id="GO:0005886">
    <property type="term" value="C:plasma membrane"/>
    <property type="evidence" value="ECO:0007669"/>
    <property type="project" value="UniProtKB-SubCell"/>
</dbReference>
<dbReference type="InterPro" id="IPR017871">
    <property type="entry name" value="ABC_transporter-like_CS"/>
</dbReference>
<comment type="subcellular location">
    <subcellularLocation>
        <location evidence="1">Cell membrane</location>
        <topology evidence="1">Multi-pass membrane protein</topology>
    </subcellularLocation>
</comment>
<dbReference type="STRING" id="1797298.A2988_00400"/>
<feature type="transmembrane region" description="Helical" evidence="8">
    <location>
        <begin position="105"/>
        <end position="125"/>
    </location>
</feature>
<proteinExistence type="predicted"/>
<dbReference type="InterPro" id="IPR039421">
    <property type="entry name" value="Type_1_exporter"/>
</dbReference>
<dbReference type="Gene3D" id="1.20.1560.10">
    <property type="entry name" value="ABC transporter type 1, transmembrane domain"/>
    <property type="match status" value="1"/>
</dbReference>
<dbReference type="Gene3D" id="3.40.50.300">
    <property type="entry name" value="P-loop containing nucleotide triphosphate hydrolases"/>
    <property type="match status" value="1"/>
</dbReference>
<evidence type="ECO:0000256" key="8">
    <source>
        <dbReference type="SAM" id="Phobius"/>
    </source>
</evidence>
<evidence type="ECO:0000256" key="2">
    <source>
        <dbReference type="ARBA" id="ARBA00022448"/>
    </source>
</evidence>
<dbReference type="PROSITE" id="PS00211">
    <property type="entry name" value="ABC_TRANSPORTER_1"/>
    <property type="match status" value="1"/>
</dbReference>
<sequence length="594" mass="66721">METEEQINKENLYTGLKVLLKYISQYRREIIVLSVMGIFSAIGNGIVPYIVGRFFDAITGAETVQFFAYPIPMFGALLAVWAVIQLITYILDWRINILSEKFSNIIWLDYLAKGFGYLLLLPASFHKTNKIGEVSNKIGVAASALETIAGRIVIDLSPQILSIVIAFCIAFYLQPLLAFVLLFGVVIYVLIFSTKIKNTTMYQKEYWEALNFIWGESWDAVGNALAIKQATAEEYEINRISTKMKSAVPLWMRLTKLWGGLTLYQRMTILATQLIIFIMSVSNIRNDTMTIGELIAFTTYASMVFGPFIVIARNWQTIQNGIVNIQVTEKILRLAPEQYEAEGSVSLDLTGDIAFKNVFFRYEEGKQVLEDISFSIKGGQVVALVGESGVGKSTLIDLVSAYHFSTAGEVLIDGHDIRKVNLRKLRSQIAVVPQEVVLFNDTIKMNVKYGNFNATDEEVRQAAVKAHALDFIEKFPQKWEQVVGERGVKLSVGQKQRVAIARAILRNPRILILDEPTSALDAGSEKIITDSLDELMKGKTTFIIAHRLSTVRKADIILVFKEGKIIESGTHQELLKIEGGEYRRLYELQIGLHA</sequence>
<dbReference type="GO" id="GO:0005524">
    <property type="term" value="F:ATP binding"/>
    <property type="evidence" value="ECO:0007669"/>
    <property type="project" value="UniProtKB-KW"/>
</dbReference>
<dbReference type="PROSITE" id="PS50929">
    <property type="entry name" value="ABC_TM1F"/>
    <property type="match status" value="1"/>
</dbReference>
<feature type="transmembrane region" description="Helical" evidence="8">
    <location>
        <begin position="71"/>
        <end position="93"/>
    </location>
</feature>
<evidence type="ECO:0000256" key="3">
    <source>
        <dbReference type="ARBA" id="ARBA00022692"/>
    </source>
</evidence>
<dbReference type="GO" id="GO:0016887">
    <property type="term" value="F:ATP hydrolysis activity"/>
    <property type="evidence" value="ECO:0007669"/>
    <property type="project" value="InterPro"/>
</dbReference>
<feature type="transmembrane region" description="Helical" evidence="8">
    <location>
        <begin position="263"/>
        <end position="282"/>
    </location>
</feature>